<comment type="caution">
    <text evidence="3">The sequence shown here is derived from an EMBL/GenBank/DDBJ whole genome shotgun (WGS) entry which is preliminary data.</text>
</comment>
<dbReference type="InterPro" id="IPR011765">
    <property type="entry name" value="Pept_M16_N"/>
</dbReference>
<dbReference type="GO" id="GO:0008233">
    <property type="term" value="F:peptidase activity"/>
    <property type="evidence" value="ECO:0007669"/>
    <property type="project" value="UniProtKB-KW"/>
</dbReference>
<dbReference type="InterPro" id="IPR007863">
    <property type="entry name" value="Peptidase_M16_C"/>
</dbReference>
<dbReference type="GO" id="GO:0006508">
    <property type="term" value="P:proteolysis"/>
    <property type="evidence" value="ECO:0007669"/>
    <property type="project" value="UniProtKB-KW"/>
</dbReference>
<dbReference type="GO" id="GO:0046872">
    <property type="term" value="F:metal ion binding"/>
    <property type="evidence" value="ECO:0007669"/>
    <property type="project" value="InterPro"/>
</dbReference>
<evidence type="ECO:0000259" key="1">
    <source>
        <dbReference type="Pfam" id="PF00675"/>
    </source>
</evidence>
<dbReference type="SUPFAM" id="SSF63411">
    <property type="entry name" value="LuxS/MPP-like metallohydrolase"/>
    <property type="match status" value="2"/>
</dbReference>
<dbReference type="InterPro" id="IPR011249">
    <property type="entry name" value="Metalloenz_LuxS/M16"/>
</dbReference>
<feature type="domain" description="Peptidase M16 N-terminal" evidence="1">
    <location>
        <begin position="51"/>
        <end position="156"/>
    </location>
</feature>
<organism evidence="3 4">
    <name type="scientific">Persicobacter diffluens</name>
    <dbReference type="NCBI Taxonomy" id="981"/>
    <lineage>
        <taxon>Bacteria</taxon>
        <taxon>Pseudomonadati</taxon>
        <taxon>Bacteroidota</taxon>
        <taxon>Cytophagia</taxon>
        <taxon>Cytophagales</taxon>
        <taxon>Persicobacteraceae</taxon>
        <taxon>Persicobacter</taxon>
    </lineage>
</organism>
<evidence type="ECO:0000259" key="2">
    <source>
        <dbReference type="Pfam" id="PF05193"/>
    </source>
</evidence>
<dbReference type="Gene3D" id="3.30.830.10">
    <property type="entry name" value="Metalloenzyme, LuxS/M16 peptidase-like"/>
    <property type="match status" value="2"/>
</dbReference>
<dbReference type="EMBL" id="BQKE01000001">
    <property type="protein sequence ID" value="GJM62134.1"/>
    <property type="molecule type" value="Genomic_DNA"/>
</dbReference>
<feature type="domain" description="Peptidase M16 C-terminal" evidence="2">
    <location>
        <begin position="194"/>
        <end position="368"/>
    </location>
</feature>
<reference evidence="3 4" key="1">
    <citation type="submission" date="2021-12" db="EMBL/GenBank/DDBJ databases">
        <title>Genome sequencing of bacteria with rrn-lacking chromosome and rrn-plasmid.</title>
        <authorList>
            <person name="Anda M."/>
            <person name="Iwasaki W."/>
        </authorList>
    </citation>
    <scope>NUCLEOTIDE SEQUENCE [LARGE SCALE GENOMIC DNA]</scope>
    <source>
        <strain evidence="3 4">NBRC 15940</strain>
    </source>
</reference>
<gene>
    <name evidence="3" type="ORF">PEDI_26860</name>
</gene>
<dbReference type="Pfam" id="PF05193">
    <property type="entry name" value="Peptidase_M16_C"/>
    <property type="match status" value="1"/>
</dbReference>
<evidence type="ECO:0000313" key="4">
    <source>
        <dbReference type="Proteomes" id="UP001310022"/>
    </source>
</evidence>
<keyword evidence="3" id="KW-0378">Hydrolase</keyword>
<name>A0AAN4VZK9_9BACT</name>
<keyword evidence="3" id="KW-0645">Protease</keyword>
<dbReference type="PANTHER" id="PTHR11851:SF224">
    <property type="entry name" value="PROCESSING PROTEASE"/>
    <property type="match status" value="1"/>
</dbReference>
<sequence length="437" mass="49993">MEAISSSFLYMLTMLDRSIPPKFQRIDTFNIGKVKTSTLDNGRKMHYIISDAQPVVKIELLFRSGQVNEEVKGVSSFAYKMLAEGTSSKSAKEISSTIEHYGAQLDITGGTDNSAVSLFCLKKHIPLLLPILKEIMEEASFPEKELENLKSQRIQNLKVNLEKNAFLAARSFRNALFGESHPYGKVLQIEDIAKINREECQAFYKKHIENQFEILLCGDVDDAIFSLLNQYFGQASVETNMLVKPDLLQIQPQYTPQHIHKEGSLQSAIRIGRPIFTKKHEDHPKLSIINEILGGYFGSRLMKNIREEKGYTYGIHSVLYSFQQHGYWAIGAEVKGENTMDALREIKKEIQKLIEEPVPQDELEIVQNYIMGQFLSSLNTPFALLEKFKSIYLFQQDYNYYDHYLNTLNHCTPEELQAIAAKYWQADDLLEIVVGQV</sequence>
<dbReference type="Proteomes" id="UP001310022">
    <property type="component" value="Unassembled WGS sequence"/>
</dbReference>
<dbReference type="InterPro" id="IPR050361">
    <property type="entry name" value="MPP/UQCRC_Complex"/>
</dbReference>
<evidence type="ECO:0000313" key="3">
    <source>
        <dbReference type="EMBL" id="GJM62134.1"/>
    </source>
</evidence>
<protein>
    <submittedName>
        <fullName evidence="3">Zinc protease</fullName>
    </submittedName>
</protein>
<proteinExistence type="predicted"/>
<dbReference type="Pfam" id="PF00675">
    <property type="entry name" value="Peptidase_M16"/>
    <property type="match status" value="1"/>
</dbReference>
<dbReference type="AlphaFoldDB" id="A0AAN4VZK9"/>
<keyword evidence="4" id="KW-1185">Reference proteome</keyword>
<dbReference type="PANTHER" id="PTHR11851">
    <property type="entry name" value="METALLOPROTEASE"/>
    <property type="match status" value="1"/>
</dbReference>
<accession>A0AAN4VZK9</accession>